<proteinExistence type="predicted"/>
<dbReference type="InterPro" id="IPR029058">
    <property type="entry name" value="AB_hydrolase_fold"/>
</dbReference>
<dbReference type="EMBL" id="JABMKV010000002">
    <property type="protein sequence ID" value="NQX31693.1"/>
    <property type="molecule type" value="Genomic_DNA"/>
</dbReference>
<organism evidence="1 2">
    <name type="scientific">Pedobacter boryungensis</name>
    <dbReference type="NCBI Taxonomy" id="869962"/>
    <lineage>
        <taxon>Bacteria</taxon>
        <taxon>Pseudomonadati</taxon>
        <taxon>Bacteroidota</taxon>
        <taxon>Sphingobacteriia</taxon>
        <taxon>Sphingobacteriales</taxon>
        <taxon>Sphingobacteriaceae</taxon>
        <taxon>Pedobacter</taxon>
    </lineage>
</organism>
<evidence type="ECO:0000313" key="2">
    <source>
        <dbReference type="Proteomes" id="UP000762110"/>
    </source>
</evidence>
<name>A0ABX2DC85_9SPHI</name>
<dbReference type="Gene3D" id="3.40.50.1820">
    <property type="entry name" value="alpha/beta hydrolase"/>
    <property type="match status" value="1"/>
</dbReference>
<comment type="caution">
    <text evidence="1">The sequence shown here is derived from an EMBL/GenBank/DDBJ whole genome shotgun (WGS) entry which is preliminary data.</text>
</comment>
<gene>
    <name evidence="1" type="ORF">HQN85_08155</name>
</gene>
<dbReference type="RefSeq" id="WP_173271073.1">
    <property type="nucleotide sequence ID" value="NZ_JABMKV010000002.1"/>
</dbReference>
<accession>A0ABX2DC85</accession>
<keyword evidence="2" id="KW-1185">Reference proteome</keyword>
<sequence length="213" mass="24672">MIYFISGLGADERVFQFLDLQNTDHKFIKWIAPQPAERLSDYCKKLIDQIDIKQEVILIGISFGGIVAQEISKLISCKTTIILSSIKSHKEFSWQLTFARKTQLHKIIPLWILQLSNKIAANYYFGVKSKEESKLLHQIIKDTDPKFLVWAIDKIMNWKNESYPKNLYHIHGTSDKIFPVNNIKNVIEIPNGGHFMIVNKASQLQQLIFDIIK</sequence>
<dbReference type="GO" id="GO:0016787">
    <property type="term" value="F:hydrolase activity"/>
    <property type="evidence" value="ECO:0007669"/>
    <property type="project" value="UniProtKB-KW"/>
</dbReference>
<keyword evidence="1" id="KW-0378">Hydrolase</keyword>
<dbReference type="Proteomes" id="UP000762110">
    <property type="component" value="Unassembled WGS sequence"/>
</dbReference>
<dbReference type="SUPFAM" id="SSF53474">
    <property type="entry name" value="alpha/beta-Hydrolases"/>
    <property type="match status" value="1"/>
</dbReference>
<protein>
    <submittedName>
        <fullName evidence="1">Alpha/beta hydrolase</fullName>
    </submittedName>
</protein>
<reference evidence="1 2" key="1">
    <citation type="submission" date="2020-05" db="EMBL/GenBank/DDBJ databases">
        <title>Description of Pedobacter foliorum sp. nov.</title>
        <authorList>
            <person name="Qi S."/>
            <person name="Carlier A."/>
            <person name="Cnockaert M."/>
            <person name="Vandamme P."/>
        </authorList>
    </citation>
    <scope>NUCLEOTIDE SEQUENCE [LARGE SCALE GENOMIC DNA]</scope>
    <source>
        <strain evidence="1 2">LMG 31300</strain>
    </source>
</reference>
<evidence type="ECO:0000313" key="1">
    <source>
        <dbReference type="EMBL" id="NQX31693.1"/>
    </source>
</evidence>